<sequence>MPKSLPCQPLPQSLRNQRGGMLMVVIIAVVVMGLGSAMAGVSWQAASQRAKEKDLLWVGGQYLKAIESYYHSELGGRVRQPGTGTGTATQQRRTPGLLPNSVDDLLQDPRAAQIVRHLRKPYKDPMTGEDFVFLKDTGGRIRGVRSSSTLKPFKTDNFPPGLERLAGAETYAQWEFVFDATAAGRSGDVSLDGRAPGLDPGAPPASPGVGGPNGDIQPPERGTSRRRPGACTDPTPCPPDETCIFDPDKCAFVPYTPSWIHQQMFVEPETSPEYGR</sequence>
<feature type="region of interest" description="Disordered" evidence="1">
    <location>
        <begin position="188"/>
        <end position="237"/>
    </location>
</feature>
<accession>A0A1G9SBF9</accession>
<organism evidence="3 4">
    <name type="scientific">Geoalkalibacter ferrihydriticus</name>
    <dbReference type="NCBI Taxonomy" id="392333"/>
    <lineage>
        <taxon>Bacteria</taxon>
        <taxon>Pseudomonadati</taxon>
        <taxon>Thermodesulfobacteriota</taxon>
        <taxon>Desulfuromonadia</taxon>
        <taxon>Desulfuromonadales</taxon>
        <taxon>Geoalkalibacteraceae</taxon>
        <taxon>Geoalkalibacter</taxon>
    </lineage>
</organism>
<evidence type="ECO:0000256" key="2">
    <source>
        <dbReference type="SAM" id="Phobius"/>
    </source>
</evidence>
<protein>
    <submittedName>
        <fullName evidence="3">Type II secretory pathway, pseudopilin PulG</fullName>
    </submittedName>
</protein>
<keyword evidence="2" id="KW-0812">Transmembrane</keyword>
<dbReference type="RefSeq" id="WP_139172147.1">
    <property type="nucleotide sequence ID" value="NZ_FNGU01000005.1"/>
</dbReference>
<proteinExistence type="predicted"/>
<name>A0A1G9SBF9_9BACT</name>
<dbReference type="OrthoDB" id="5608857at2"/>
<evidence type="ECO:0000313" key="4">
    <source>
        <dbReference type="Proteomes" id="UP000182146"/>
    </source>
</evidence>
<keyword evidence="2" id="KW-0472">Membrane</keyword>
<dbReference type="STRING" id="392333.SAMN05660860_02308"/>
<feature type="transmembrane region" description="Helical" evidence="2">
    <location>
        <begin position="21"/>
        <end position="43"/>
    </location>
</feature>
<dbReference type="Proteomes" id="UP000182146">
    <property type="component" value="Unassembled WGS sequence"/>
</dbReference>
<gene>
    <name evidence="3" type="ORF">SAMN05660860_02308</name>
</gene>
<keyword evidence="2" id="KW-1133">Transmembrane helix</keyword>
<evidence type="ECO:0000313" key="3">
    <source>
        <dbReference type="EMBL" id="SDM32732.1"/>
    </source>
</evidence>
<dbReference type="EMBL" id="FNGU01000005">
    <property type="protein sequence ID" value="SDM32732.1"/>
    <property type="molecule type" value="Genomic_DNA"/>
</dbReference>
<reference evidence="3 4" key="1">
    <citation type="submission" date="2016-10" db="EMBL/GenBank/DDBJ databases">
        <authorList>
            <person name="de Groot N.N."/>
        </authorList>
    </citation>
    <scope>NUCLEOTIDE SEQUENCE [LARGE SCALE GENOMIC DNA]</scope>
    <source>
        <strain evidence="3 4">DSM 17813</strain>
    </source>
</reference>
<evidence type="ECO:0000256" key="1">
    <source>
        <dbReference type="SAM" id="MobiDB-lite"/>
    </source>
</evidence>
<dbReference type="AlphaFoldDB" id="A0A1G9SBF9"/>